<feature type="coiled-coil region" evidence="3">
    <location>
        <begin position="274"/>
        <end position="302"/>
    </location>
</feature>
<evidence type="ECO:0000256" key="1">
    <source>
        <dbReference type="ARBA" id="ARBA00022741"/>
    </source>
</evidence>
<dbReference type="GO" id="GO:0016301">
    <property type="term" value="F:kinase activity"/>
    <property type="evidence" value="ECO:0007669"/>
    <property type="project" value="TreeGrafter"/>
</dbReference>
<dbReference type="InterPro" id="IPR052648">
    <property type="entry name" value="Ser-tRNA(Sec)_kinase"/>
</dbReference>
<organism evidence="4">
    <name type="scientific">Micrurus spixii</name>
    <name type="common">Amazon coral snake</name>
    <dbReference type="NCBI Taxonomy" id="129469"/>
    <lineage>
        <taxon>Eukaryota</taxon>
        <taxon>Metazoa</taxon>
        <taxon>Chordata</taxon>
        <taxon>Craniata</taxon>
        <taxon>Vertebrata</taxon>
        <taxon>Euteleostomi</taxon>
        <taxon>Lepidosauria</taxon>
        <taxon>Squamata</taxon>
        <taxon>Bifurcata</taxon>
        <taxon>Unidentata</taxon>
        <taxon>Episquamata</taxon>
        <taxon>Toxicofera</taxon>
        <taxon>Serpentes</taxon>
        <taxon>Colubroidea</taxon>
        <taxon>Elapidae</taxon>
        <taxon>Elapinae</taxon>
        <taxon>Micrurus</taxon>
    </lineage>
</organism>
<dbReference type="InterPro" id="IPR027417">
    <property type="entry name" value="P-loop_NTPase"/>
</dbReference>
<dbReference type="InterPro" id="IPR013641">
    <property type="entry name" value="KTI12/PSTK"/>
</dbReference>
<dbReference type="GO" id="GO:0005524">
    <property type="term" value="F:ATP binding"/>
    <property type="evidence" value="ECO:0007669"/>
    <property type="project" value="UniProtKB-KW"/>
</dbReference>
<reference evidence="4" key="2">
    <citation type="submission" date="2017-11" db="EMBL/GenBank/DDBJ databases">
        <title>Coralsnake Venomics: Analyses of Venom Gland Transcriptomes and Proteomes of Six Brazilian Taxa.</title>
        <authorList>
            <person name="Aird S.D."/>
            <person name="Jorge da Silva N."/>
            <person name="Qiu L."/>
            <person name="Villar-Briones A."/>
            <person name="Aparecida-Saddi V."/>
            <person name="Campos-Telles M.P."/>
            <person name="Grau M."/>
            <person name="Mikheyev A.S."/>
        </authorList>
    </citation>
    <scope>NUCLEOTIDE SEQUENCE</scope>
    <source>
        <tissue evidence="4">Venom_gland</tissue>
    </source>
</reference>
<dbReference type="Pfam" id="PF08433">
    <property type="entry name" value="KTI12"/>
    <property type="match status" value="1"/>
</dbReference>
<evidence type="ECO:0000313" key="4">
    <source>
        <dbReference type="EMBL" id="LAB26056.1"/>
    </source>
</evidence>
<keyword evidence="2" id="KW-0067">ATP-binding</keyword>
<accession>A0A2D4LZD0</accession>
<dbReference type="AlphaFoldDB" id="A0A2D4LZD0"/>
<evidence type="ECO:0000256" key="3">
    <source>
        <dbReference type="SAM" id="Coils"/>
    </source>
</evidence>
<protein>
    <recommendedName>
        <fullName evidence="5">L-seryl-tRNA(Sec) kinase</fullName>
    </recommendedName>
</protein>
<keyword evidence="3" id="KW-0175">Coiled coil</keyword>
<dbReference type="Gene3D" id="3.40.50.300">
    <property type="entry name" value="P-loop containing nucleotide triphosphate hydrolases"/>
    <property type="match status" value="1"/>
</dbReference>
<dbReference type="PANTHER" id="PTHR20873">
    <property type="entry name" value="L-SERYL-TRNA(SEC) KINASE"/>
    <property type="match status" value="1"/>
</dbReference>
<keyword evidence="1" id="KW-0547">Nucleotide-binding</keyword>
<dbReference type="EMBL" id="IACM01052104">
    <property type="protein sequence ID" value="LAB26056.1"/>
    <property type="molecule type" value="Transcribed_RNA"/>
</dbReference>
<reference evidence="4" key="1">
    <citation type="submission" date="2017-07" db="EMBL/GenBank/DDBJ databases">
        <authorList>
            <person name="Mikheyev A."/>
            <person name="Grau M."/>
        </authorList>
    </citation>
    <scope>NUCLEOTIDE SEQUENCE</scope>
    <source>
        <tissue evidence="4">Venom_gland</tissue>
    </source>
</reference>
<name>A0A2D4LZD0_9SAUR</name>
<sequence>MEQERVGGHHLGLCVLCGLPAAGKTRTAQALSSSLRKCKGWSCILLSYDDLIPLEAFGETEALIKGCHYFPPSKRTEKMWKSFASCLMEQGLISAGTEDSASCQYLIDFIPLRPIYFILDDNFYYRSMRYEVYQLARQYSLGFCQLFLDSRIEVCLERNSQRKEPLPEETIFAMAQKLECPNPKKYTWEKNSLILKSAEFSFEDNLQVFNLLSSALENPVKSMEENAEEKEMDRAICASNVLHQADQSLRRTISETMQKAKAKGLSPSEMKILSEELNKQKVEFLEKLKQKTNKENQFYVENSSFNITSVFSQETDDIVKKYLNKH</sequence>
<dbReference type="PANTHER" id="PTHR20873:SF0">
    <property type="entry name" value="L-SERYL-TRNA(SEC) KINASE"/>
    <property type="match status" value="1"/>
</dbReference>
<dbReference type="GO" id="GO:0000049">
    <property type="term" value="F:tRNA binding"/>
    <property type="evidence" value="ECO:0007669"/>
    <property type="project" value="TreeGrafter"/>
</dbReference>
<evidence type="ECO:0008006" key="5">
    <source>
        <dbReference type="Google" id="ProtNLM"/>
    </source>
</evidence>
<dbReference type="SUPFAM" id="SSF52540">
    <property type="entry name" value="P-loop containing nucleoside triphosphate hydrolases"/>
    <property type="match status" value="1"/>
</dbReference>
<evidence type="ECO:0000256" key="2">
    <source>
        <dbReference type="ARBA" id="ARBA00022840"/>
    </source>
</evidence>
<proteinExistence type="predicted"/>